<dbReference type="InterPro" id="IPR002156">
    <property type="entry name" value="RNaseH_domain"/>
</dbReference>
<dbReference type="GO" id="GO:0003676">
    <property type="term" value="F:nucleic acid binding"/>
    <property type="evidence" value="ECO:0007669"/>
    <property type="project" value="InterPro"/>
</dbReference>
<dbReference type="EMBL" id="AC005171">
    <property type="protein sequence ID" value="AAC67202.1"/>
    <property type="molecule type" value="Genomic_DNA"/>
</dbReference>
<dbReference type="PANTHER" id="PTHR47723:SF13">
    <property type="entry name" value="PUTATIVE-RELATED"/>
    <property type="match status" value="1"/>
</dbReference>
<organism evidence="2">
    <name type="scientific">Arabidopsis thaliana</name>
    <name type="common">Mouse-ear cress</name>
    <dbReference type="NCBI Taxonomy" id="3702"/>
    <lineage>
        <taxon>Eukaryota</taxon>
        <taxon>Viridiplantae</taxon>
        <taxon>Streptophyta</taxon>
        <taxon>Embryophyta</taxon>
        <taxon>Tracheophyta</taxon>
        <taxon>Spermatophyta</taxon>
        <taxon>Magnoliopsida</taxon>
        <taxon>eudicotyledons</taxon>
        <taxon>Gunneridae</taxon>
        <taxon>Pentapetalae</taxon>
        <taxon>rosids</taxon>
        <taxon>malvids</taxon>
        <taxon>Brassicales</taxon>
        <taxon>Brassicaceae</taxon>
        <taxon>Camelineae</taxon>
        <taxon>Arabidopsis</taxon>
    </lineage>
</organism>
<evidence type="ECO:0000259" key="1">
    <source>
        <dbReference type="Pfam" id="PF13456"/>
    </source>
</evidence>
<proteinExistence type="predicted"/>
<protein>
    <submittedName>
        <fullName evidence="2">Uncharacterized protein At2g06980</fullName>
    </submittedName>
</protein>
<dbReference type="GO" id="GO:0004523">
    <property type="term" value="F:RNA-DNA hybrid ribonuclease activity"/>
    <property type="evidence" value="ECO:0007669"/>
    <property type="project" value="InterPro"/>
</dbReference>
<reference key="1">
    <citation type="journal article" date="1999" name="Nature">
        <title>Sequence and analysis of chromosome 2 of the plant Arabidopsis thaliana.</title>
        <authorList>
            <person name="Lin X."/>
            <person name="Kaul S."/>
            <person name="Rounsley S."/>
            <person name="Shea T.P."/>
            <person name="Benito M.I."/>
            <person name="Town C.D."/>
            <person name="Fujii C.Y."/>
            <person name="Mason T."/>
            <person name="Bowman C.L."/>
            <person name="Barnstead M."/>
            <person name="Feldblyum T.V."/>
            <person name="Buell C.R."/>
            <person name="Ketchum K.A."/>
            <person name="Lee J."/>
            <person name="Ronning C.M."/>
            <person name="Koo H.L."/>
            <person name="Moffat K.S."/>
            <person name="Cronin L.A."/>
            <person name="Shen M."/>
            <person name="Pai G."/>
            <person name="Van Aken S."/>
            <person name="Umayam L."/>
            <person name="Tallon L.J."/>
            <person name="Gill J.E."/>
            <person name="Adams M.D."/>
            <person name="Carrera A.J."/>
            <person name="Creasy T.H."/>
            <person name="Goodman H.M."/>
            <person name="Somerville C.R."/>
            <person name="Copenhaver G.P."/>
            <person name="Preuss D."/>
            <person name="Nierman W.C."/>
            <person name="White O."/>
            <person name="Eisen J.A."/>
            <person name="Salzberg S.L."/>
            <person name="Fraser C.M."/>
            <person name="Venter J.C."/>
        </authorList>
    </citation>
    <scope>NUCLEOTIDE SEQUENCE [LARGE SCALE GENOMIC DNA]</scope>
    <source>
        <strain>cv. Columbia</strain>
    </source>
</reference>
<gene>
    <name evidence="2" type="ordered locus">At2g06980</name>
</gene>
<reference evidence="2" key="2">
    <citation type="submission" date="2000-03" db="EMBL/GenBank/DDBJ databases">
        <authorList>
            <person name="Rounsley S.D."/>
            <person name="Lin X."/>
            <person name="Kaul S."/>
            <person name="Shea T.P."/>
            <person name="Fujii C.Y."/>
            <person name="Mason T.M."/>
            <person name="Shen M."/>
            <person name="Ronning C.M."/>
            <person name="Fraser C.M."/>
            <person name="Somerville C.R."/>
            <person name="Venter J.C."/>
        </authorList>
    </citation>
    <scope>NUCLEOTIDE SEQUENCE</scope>
</reference>
<accession>Q9ZVW3</accession>
<dbReference type="SUPFAM" id="SSF53098">
    <property type="entry name" value="Ribonuclease H-like"/>
    <property type="match status" value="1"/>
</dbReference>
<name>Q9ZVW3_ARATH</name>
<evidence type="ECO:0000313" key="2">
    <source>
        <dbReference type="EMBL" id="AAC67202.1"/>
    </source>
</evidence>
<dbReference type="InterPro" id="IPR012337">
    <property type="entry name" value="RNaseH-like_sf"/>
</dbReference>
<dbReference type="PIR" id="A84481">
    <property type="entry name" value="A84481"/>
</dbReference>
<reference evidence="2" key="3">
    <citation type="submission" date="2002-02" db="EMBL/GenBank/DDBJ databases">
        <authorList>
            <person name="Town C.D."/>
            <person name="Kaul S."/>
        </authorList>
    </citation>
    <scope>NUCLEOTIDE SEQUENCE</scope>
</reference>
<dbReference type="AlphaFoldDB" id="Q9ZVW3"/>
<dbReference type="InterPro" id="IPR036397">
    <property type="entry name" value="RNaseH_sf"/>
</dbReference>
<dbReference type="CDD" id="cd06222">
    <property type="entry name" value="RNase_H_like"/>
    <property type="match status" value="1"/>
</dbReference>
<feature type="domain" description="RNase H type-1" evidence="1">
    <location>
        <begin position="19"/>
        <end position="81"/>
    </location>
</feature>
<dbReference type="Pfam" id="PF13456">
    <property type="entry name" value="RVT_3"/>
    <property type="match status" value="1"/>
</dbReference>
<dbReference type="InterPro" id="IPR044730">
    <property type="entry name" value="RNase_H-like_dom_plant"/>
</dbReference>
<dbReference type="PANTHER" id="PTHR47723">
    <property type="entry name" value="OS05G0353850 PROTEIN"/>
    <property type="match status" value="1"/>
</dbReference>
<dbReference type="Gene3D" id="3.30.420.10">
    <property type="entry name" value="Ribonuclease H-like superfamily/Ribonuclease H"/>
    <property type="match status" value="1"/>
</dbReference>
<dbReference type="InterPro" id="IPR053151">
    <property type="entry name" value="RNase_H-like"/>
</dbReference>
<sequence>MGSATGELAETKYGWRFSWELELEIDSALVVDFLKTGISETHPLSFLVRLCYGLLSKDWLVRISHVYREANQLADGLANYAFSLPLGLHLFDSCPDCMLHCLAEDDRGAAHPRQIRV</sequence>